<dbReference type="EMBL" id="SMOL01000768">
    <property type="protein sequence ID" value="KAB2598799.1"/>
    <property type="molecule type" value="Genomic_DNA"/>
</dbReference>
<evidence type="ECO:0000256" key="8">
    <source>
        <dbReference type="ARBA" id="ARBA00023286"/>
    </source>
</evidence>
<evidence type="ECO:0000256" key="1">
    <source>
        <dbReference type="ARBA" id="ARBA00004141"/>
    </source>
</evidence>
<evidence type="ECO:0000256" key="6">
    <source>
        <dbReference type="ARBA" id="ARBA00023065"/>
    </source>
</evidence>
<name>A0A5N5F6W5_9ROSA</name>
<dbReference type="PANTHER" id="PTHR45651">
    <property type="entry name" value="CYCLIC NUCLEOTIDE-GATED ION CHANNEL 15-RELATED-RELATED"/>
    <property type="match status" value="1"/>
</dbReference>
<dbReference type="AlphaFoldDB" id="A0A5N5F6W5"/>
<dbReference type="Pfam" id="PF00520">
    <property type="entry name" value="Ion_trans"/>
    <property type="match status" value="1"/>
</dbReference>
<feature type="region of interest" description="Disordered" evidence="10">
    <location>
        <begin position="1"/>
        <end position="20"/>
    </location>
</feature>
<evidence type="ECO:0000256" key="10">
    <source>
        <dbReference type="SAM" id="MobiDB-lite"/>
    </source>
</evidence>
<evidence type="ECO:0000256" key="7">
    <source>
        <dbReference type="ARBA" id="ARBA00023136"/>
    </source>
</evidence>
<keyword evidence="14" id="KW-1185">Reference proteome</keyword>
<evidence type="ECO:0000313" key="13">
    <source>
        <dbReference type="EMBL" id="KAB2598799.1"/>
    </source>
</evidence>
<evidence type="ECO:0000259" key="12">
    <source>
        <dbReference type="PROSITE" id="PS50042"/>
    </source>
</evidence>
<evidence type="ECO:0000256" key="9">
    <source>
        <dbReference type="ARBA" id="ARBA00023303"/>
    </source>
</evidence>
<dbReference type="PROSITE" id="PS50042">
    <property type="entry name" value="CNMP_BINDING_3"/>
    <property type="match status" value="2"/>
</dbReference>
<dbReference type="CDD" id="cd00038">
    <property type="entry name" value="CAP_ED"/>
    <property type="match status" value="2"/>
</dbReference>
<dbReference type="GO" id="GO:0016020">
    <property type="term" value="C:membrane"/>
    <property type="evidence" value="ECO:0007669"/>
    <property type="project" value="UniProtKB-SubCell"/>
</dbReference>
<feature type="transmembrane region" description="Helical" evidence="11">
    <location>
        <begin position="171"/>
        <end position="188"/>
    </location>
</feature>
<organism evidence="13 14">
    <name type="scientific">Pyrus ussuriensis x Pyrus communis</name>
    <dbReference type="NCBI Taxonomy" id="2448454"/>
    <lineage>
        <taxon>Eukaryota</taxon>
        <taxon>Viridiplantae</taxon>
        <taxon>Streptophyta</taxon>
        <taxon>Embryophyta</taxon>
        <taxon>Tracheophyta</taxon>
        <taxon>Spermatophyta</taxon>
        <taxon>Magnoliopsida</taxon>
        <taxon>eudicotyledons</taxon>
        <taxon>Gunneridae</taxon>
        <taxon>Pentapetalae</taxon>
        <taxon>rosids</taxon>
        <taxon>fabids</taxon>
        <taxon>Rosales</taxon>
        <taxon>Rosaceae</taxon>
        <taxon>Amygdaloideae</taxon>
        <taxon>Maleae</taxon>
        <taxon>Pyrus</taxon>
    </lineage>
</organism>
<dbReference type="Proteomes" id="UP000327157">
    <property type="component" value="Chromosome 1"/>
</dbReference>
<keyword evidence="9" id="KW-0407">Ion channel</keyword>
<feature type="domain" description="Cyclic nucleotide-binding" evidence="12">
    <location>
        <begin position="604"/>
        <end position="682"/>
    </location>
</feature>
<gene>
    <name evidence="13" type="ORF">D8674_001719</name>
</gene>
<feature type="domain" description="Cyclic nucleotide-binding" evidence="12">
    <location>
        <begin position="447"/>
        <end position="522"/>
    </location>
</feature>
<feature type="transmembrane region" description="Helical" evidence="11">
    <location>
        <begin position="30"/>
        <end position="56"/>
    </location>
</feature>
<comment type="similarity">
    <text evidence="2">Belongs to the cyclic nucleotide-gated cation channel (TC 1.A.1.5) family.</text>
</comment>
<evidence type="ECO:0000256" key="4">
    <source>
        <dbReference type="ARBA" id="ARBA00022692"/>
    </source>
</evidence>
<keyword evidence="8" id="KW-1071">Ligand-gated ion channel</keyword>
<keyword evidence="4 11" id="KW-0812">Transmembrane</keyword>
<evidence type="ECO:0000256" key="5">
    <source>
        <dbReference type="ARBA" id="ARBA00022989"/>
    </source>
</evidence>
<proteinExistence type="inferred from homology"/>
<dbReference type="OrthoDB" id="1150975at2759"/>
<feature type="transmembrane region" description="Helical" evidence="11">
    <location>
        <begin position="68"/>
        <end position="90"/>
    </location>
</feature>
<reference evidence="14" key="2">
    <citation type="submission" date="2019-10" db="EMBL/GenBank/DDBJ databases">
        <title>A de novo genome assembly of a pear dwarfing rootstock.</title>
        <authorList>
            <person name="Wang F."/>
            <person name="Wang J."/>
            <person name="Li S."/>
            <person name="Zhang Y."/>
            <person name="Fang M."/>
            <person name="Ma L."/>
            <person name="Zhao Y."/>
            <person name="Jiang S."/>
        </authorList>
    </citation>
    <scope>NUCLEOTIDE SEQUENCE [LARGE SCALE GENOMIC DNA]</scope>
</reference>
<evidence type="ECO:0000256" key="11">
    <source>
        <dbReference type="SAM" id="Phobius"/>
    </source>
</evidence>
<dbReference type="Gene3D" id="1.10.287.70">
    <property type="match status" value="1"/>
</dbReference>
<dbReference type="Gene3D" id="2.60.120.10">
    <property type="entry name" value="Jelly Rolls"/>
    <property type="match status" value="2"/>
</dbReference>
<feature type="transmembrane region" description="Helical" evidence="11">
    <location>
        <begin position="334"/>
        <end position="351"/>
    </location>
</feature>
<feature type="transmembrane region" description="Helical" evidence="11">
    <location>
        <begin position="133"/>
        <end position="159"/>
    </location>
</feature>
<dbReference type="InterPro" id="IPR005821">
    <property type="entry name" value="Ion_trans_dom"/>
</dbReference>
<dbReference type="PANTHER" id="PTHR45651:SF68">
    <property type="entry name" value="ION TRANSPORT DOMAIN-CONTAINING PROTEIN"/>
    <property type="match status" value="1"/>
</dbReference>
<sequence length="721" mass="82572">MGRIVSIETSGGEDPAAKKMGRKAGESSKAIWNMIFAISCVFAVSLDPLFFYVMIIDQDDKCLQMDKTLSIVACLTRSLTDVIFLVHFILEIYDRVQNPKPQTQKNGGNSDKKSKIRKLIDHVSVKIAQKMPWLSVFTVIGFFAILPLPQLLIGIIFYTMKGSGFVEHKNVLTFFLLCQYFPRIYRIYLSAKDFKMINGKWIKGLYNMFLYILSSHVLGAFWYFFSIQRELTCWQEACVNHSKDPRACLNAFNCDSRSTIARNITFLNEHCPLDNPNGASSPFNFGIFIDSLQNQNTEHILFRKKFFYSLWWGLRNISNFGTNLTTSTYVWENLFAIFISIVGLLLFLYLIGNVQTFMQMEATKKEEIRQKIKMKKLDVHAWMSTNELPYDIREEILSSIKQTLKQKTLKQHIDADLHNFLFSILPRKTKTSLKRCLCMKTLKKVKILQGMHDKVLTLMCDYLQPVTYIENSNIFRMGDPLDCMLIIMEGTVWTYASSDSQLGRGNSSMGTTPLRKGDFYGEELFDWAPGSFAELPVSSKHVKTRVKVDAFLLTAHDLYSVVSKHRLQWKKGTQTPAVKFMAASTIATTFRRGRRLRAITKVKKLQDMDDKMLTSICDYTTQVSYNENSFIFQMGDPIDRMLFIIGGIAWTYTSSDVQAEQGIPSMAPKPLRKGDFYGEELLDCASDSFTKLPISSKHVRCQTKVEAFVLMANDLKTVISK</sequence>
<dbReference type="InterPro" id="IPR014710">
    <property type="entry name" value="RmlC-like_jellyroll"/>
</dbReference>
<evidence type="ECO:0000313" key="14">
    <source>
        <dbReference type="Proteomes" id="UP000327157"/>
    </source>
</evidence>
<dbReference type="GO" id="GO:0005216">
    <property type="term" value="F:monoatomic ion channel activity"/>
    <property type="evidence" value="ECO:0007669"/>
    <property type="project" value="InterPro"/>
</dbReference>
<keyword evidence="3" id="KW-0813">Transport</keyword>
<dbReference type="SUPFAM" id="SSF51206">
    <property type="entry name" value="cAMP-binding domain-like"/>
    <property type="match status" value="2"/>
</dbReference>
<protein>
    <submittedName>
        <fullName evidence="13">Cyclic nucleotide-gated ion channel 1-like</fullName>
    </submittedName>
</protein>
<evidence type="ECO:0000256" key="2">
    <source>
        <dbReference type="ARBA" id="ARBA00010486"/>
    </source>
</evidence>
<dbReference type="SUPFAM" id="SSF81324">
    <property type="entry name" value="Voltage-gated potassium channels"/>
    <property type="match status" value="1"/>
</dbReference>
<keyword evidence="6" id="KW-0406">Ion transport</keyword>
<evidence type="ECO:0000256" key="3">
    <source>
        <dbReference type="ARBA" id="ARBA00022448"/>
    </source>
</evidence>
<dbReference type="InterPro" id="IPR018490">
    <property type="entry name" value="cNMP-bd_dom_sf"/>
</dbReference>
<keyword evidence="5 11" id="KW-1133">Transmembrane helix</keyword>
<accession>A0A5N5F6W5</accession>
<reference evidence="13 14" key="1">
    <citation type="submission" date="2019-09" db="EMBL/GenBank/DDBJ databases">
        <authorList>
            <person name="Ou C."/>
        </authorList>
    </citation>
    <scope>NUCLEOTIDE SEQUENCE [LARGE SCALE GENOMIC DNA]</scope>
    <source>
        <strain evidence="13">S2</strain>
        <tissue evidence="13">Leaf</tissue>
    </source>
</reference>
<feature type="transmembrane region" description="Helical" evidence="11">
    <location>
        <begin position="208"/>
        <end position="225"/>
    </location>
</feature>
<comment type="caution">
    <text evidence="13">The sequence shown here is derived from an EMBL/GenBank/DDBJ whole genome shotgun (WGS) entry which is preliminary data.</text>
</comment>
<dbReference type="InterPro" id="IPR000595">
    <property type="entry name" value="cNMP-bd_dom"/>
</dbReference>
<reference evidence="13 14" key="3">
    <citation type="submission" date="2019-11" db="EMBL/GenBank/DDBJ databases">
        <title>A de novo genome assembly of a pear dwarfing rootstock.</title>
        <authorList>
            <person name="Wang F."/>
            <person name="Wang J."/>
            <person name="Li S."/>
            <person name="Zhang Y."/>
            <person name="Fang M."/>
            <person name="Ma L."/>
            <person name="Zhao Y."/>
            <person name="Jiang S."/>
        </authorList>
    </citation>
    <scope>NUCLEOTIDE SEQUENCE [LARGE SCALE GENOMIC DNA]</scope>
    <source>
        <strain evidence="13">S2</strain>
        <tissue evidence="13">Leaf</tissue>
    </source>
</reference>
<comment type="subcellular location">
    <subcellularLocation>
        <location evidence="1">Membrane</location>
        <topology evidence="1">Multi-pass membrane protein</topology>
    </subcellularLocation>
</comment>
<keyword evidence="7 11" id="KW-0472">Membrane</keyword>